<dbReference type="Proteomes" id="UP000011910">
    <property type="component" value="Unassembled WGS sequence"/>
</dbReference>
<dbReference type="eggNOG" id="ENOG5034706">
    <property type="taxonomic scope" value="Bacteria"/>
</dbReference>
<evidence type="ECO:0000313" key="2">
    <source>
        <dbReference type="Proteomes" id="UP000011910"/>
    </source>
</evidence>
<dbReference type="Pfam" id="PF16428">
    <property type="entry name" value="DUF5025"/>
    <property type="match status" value="1"/>
</dbReference>
<protein>
    <submittedName>
        <fullName evidence="1">Uncharacterized protein</fullName>
    </submittedName>
</protein>
<dbReference type="STRING" id="1279009.ADICEAN_03813"/>
<dbReference type="InterPro" id="IPR032206">
    <property type="entry name" value="DUF5025"/>
</dbReference>
<dbReference type="AlphaFoldDB" id="M7NGV3"/>
<dbReference type="EMBL" id="AODQ01000150">
    <property type="protein sequence ID" value="EMR01065.1"/>
    <property type="molecule type" value="Genomic_DNA"/>
</dbReference>
<gene>
    <name evidence="1" type="ORF">ADICEAN_03813</name>
</gene>
<proteinExistence type="predicted"/>
<sequence length="195" mass="22161">MLVMSLLFVLSCEKKEEETIHTPVNSLSMEINGQAWKPYERDPCTSTFMCSWTGVSGPGDIDMDLYTISAFKDTKGRADYRSENQLRIQLTDVEAPGVYLTTGSYKSDFDSYAIFIDRTAGDAPESGKRYVNKTVENSFYVQVEEILPREGVSPNGIRGTFYGTLYNEEDPSDYILIQKGEFTFQILDFGWNHCR</sequence>
<reference evidence="1 2" key="1">
    <citation type="journal article" date="2013" name="Genome Announc.">
        <title>Draft Genome Sequence of Cesiribacter andamanensis Strain AMV16T, Isolated from a Soil Sample from a Mud Volcano in the Andaman Islands, India.</title>
        <authorList>
            <person name="Shivaji S."/>
            <person name="Ara S."/>
            <person name="Begum Z."/>
            <person name="Srinivas T.N."/>
            <person name="Singh A."/>
            <person name="Kumar Pinnaka A."/>
        </authorList>
    </citation>
    <scope>NUCLEOTIDE SEQUENCE [LARGE SCALE GENOMIC DNA]</scope>
    <source>
        <strain evidence="1 2">AMV16</strain>
    </source>
</reference>
<organism evidence="1 2">
    <name type="scientific">Cesiribacter andamanensis AMV16</name>
    <dbReference type="NCBI Taxonomy" id="1279009"/>
    <lineage>
        <taxon>Bacteria</taxon>
        <taxon>Pseudomonadati</taxon>
        <taxon>Bacteroidota</taxon>
        <taxon>Cytophagia</taxon>
        <taxon>Cytophagales</taxon>
        <taxon>Cesiribacteraceae</taxon>
        <taxon>Cesiribacter</taxon>
    </lineage>
</organism>
<evidence type="ECO:0000313" key="1">
    <source>
        <dbReference type="EMBL" id="EMR01065.1"/>
    </source>
</evidence>
<name>M7NGV3_9BACT</name>
<comment type="caution">
    <text evidence="1">The sequence shown here is derived from an EMBL/GenBank/DDBJ whole genome shotgun (WGS) entry which is preliminary data.</text>
</comment>
<accession>M7NGV3</accession>
<keyword evidence="2" id="KW-1185">Reference proteome</keyword>